<organism evidence="1 2">
    <name type="scientific">Butyricicoccus porcorum</name>
    <dbReference type="NCBI Taxonomy" id="1945634"/>
    <lineage>
        <taxon>Bacteria</taxon>
        <taxon>Bacillati</taxon>
        <taxon>Bacillota</taxon>
        <taxon>Clostridia</taxon>
        <taxon>Eubacteriales</taxon>
        <taxon>Butyricicoccaceae</taxon>
        <taxon>Butyricicoccus</taxon>
    </lineage>
</organism>
<accession>A0A252F5W3</accession>
<reference evidence="1 2" key="1">
    <citation type="submission" date="2017-05" db="EMBL/GenBank/DDBJ databases">
        <title>Butyricicoccus porcorum sp. nov. a butyrate-producing bacterium from the swine intestinal tract.</title>
        <authorList>
            <person name="Trachsel J."/>
            <person name="Humphrey S."/>
            <person name="Allen H.K."/>
        </authorList>
    </citation>
    <scope>NUCLEOTIDE SEQUENCE [LARGE SCALE GENOMIC DNA]</scope>
    <source>
        <strain evidence="1">BB10</strain>
    </source>
</reference>
<gene>
    <name evidence="1" type="ORF">CBW42_03800</name>
</gene>
<dbReference type="RefSeq" id="WP_087017943.1">
    <property type="nucleotide sequence ID" value="NZ_NHOC01000003.1"/>
</dbReference>
<protein>
    <submittedName>
        <fullName evidence="1">Uncharacterized protein</fullName>
    </submittedName>
</protein>
<evidence type="ECO:0000313" key="2">
    <source>
        <dbReference type="Proteomes" id="UP000194903"/>
    </source>
</evidence>
<evidence type="ECO:0000313" key="1">
    <source>
        <dbReference type="EMBL" id="OUM21169.1"/>
    </source>
</evidence>
<keyword evidence="2" id="KW-1185">Reference proteome</keyword>
<proteinExistence type="predicted"/>
<dbReference type="EMBL" id="NHOC01000003">
    <property type="protein sequence ID" value="OUM21169.1"/>
    <property type="molecule type" value="Genomic_DNA"/>
</dbReference>
<dbReference type="Proteomes" id="UP000194903">
    <property type="component" value="Unassembled WGS sequence"/>
</dbReference>
<comment type="caution">
    <text evidence="1">The sequence shown here is derived from an EMBL/GenBank/DDBJ whole genome shotgun (WGS) entry which is preliminary data.</text>
</comment>
<sequence length="66" mass="7157">MKQHSKHIAVIARLTVAFVAALVIVTALTGCTQTESSSDVAKQQSVQDTLSRNQAPDIAMELQYLE</sequence>
<dbReference type="AlphaFoldDB" id="A0A252F5W3"/>
<dbReference type="PROSITE" id="PS51257">
    <property type="entry name" value="PROKAR_LIPOPROTEIN"/>
    <property type="match status" value="1"/>
</dbReference>
<name>A0A252F5W3_9FIRM</name>